<reference evidence="2" key="2">
    <citation type="submission" date="2020-11" db="EMBL/GenBank/DDBJ databases">
        <authorList>
            <person name="McCartney M.A."/>
            <person name="Auch B."/>
            <person name="Kono T."/>
            <person name="Mallez S."/>
            <person name="Becker A."/>
            <person name="Gohl D.M."/>
            <person name="Silverstein K.A.T."/>
            <person name="Koren S."/>
            <person name="Bechman K.B."/>
            <person name="Herman A."/>
            <person name="Abrahante J.E."/>
            <person name="Garbe J."/>
        </authorList>
    </citation>
    <scope>NUCLEOTIDE SEQUENCE</scope>
    <source>
        <strain evidence="2">Duluth1</strain>
        <tissue evidence="2">Whole animal</tissue>
    </source>
</reference>
<protein>
    <submittedName>
        <fullName evidence="2">Uncharacterized protein</fullName>
    </submittedName>
</protein>
<accession>A0A9D4JXV8</accession>
<evidence type="ECO:0000313" key="3">
    <source>
        <dbReference type="Proteomes" id="UP000828390"/>
    </source>
</evidence>
<dbReference type="AlphaFoldDB" id="A0A9D4JXV8"/>
<reference evidence="2" key="1">
    <citation type="journal article" date="2019" name="bioRxiv">
        <title>The Genome of the Zebra Mussel, Dreissena polymorpha: A Resource for Invasive Species Research.</title>
        <authorList>
            <person name="McCartney M.A."/>
            <person name="Auch B."/>
            <person name="Kono T."/>
            <person name="Mallez S."/>
            <person name="Zhang Y."/>
            <person name="Obille A."/>
            <person name="Becker A."/>
            <person name="Abrahante J.E."/>
            <person name="Garbe J."/>
            <person name="Badalamenti J.P."/>
            <person name="Herman A."/>
            <person name="Mangelson H."/>
            <person name="Liachko I."/>
            <person name="Sullivan S."/>
            <person name="Sone E.D."/>
            <person name="Koren S."/>
            <person name="Silverstein K.A.T."/>
            <person name="Beckman K.B."/>
            <person name="Gohl D.M."/>
        </authorList>
    </citation>
    <scope>NUCLEOTIDE SEQUENCE</scope>
    <source>
        <strain evidence="2">Duluth1</strain>
        <tissue evidence="2">Whole animal</tissue>
    </source>
</reference>
<feature type="region of interest" description="Disordered" evidence="1">
    <location>
        <begin position="1"/>
        <end position="40"/>
    </location>
</feature>
<sequence>MRNKGRSIRSYQRRPGRICRVEGTSPVGPGTGLKGRTGLSPQRTDLELARKLPNCNSHRTSVKQGVAWLQQI</sequence>
<dbReference type="EMBL" id="JAIWYP010000005">
    <property type="protein sequence ID" value="KAH3824512.1"/>
    <property type="molecule type" value="Genomic_DNA"/>
</dbReference>
<comment type="caution">
    <text evidence="2">The sequence shown here is derived from an EMBL/GenBank/DDBJ whole genome shotgun (WGS) entry which is preliminary data.</text>
</comment>
<evidence type="ECO:0000256" key="1">
    <source>
        <dbReference type="SAM" id="MobiDB-lite"/>
    </source>
</evidence>
<organism evidence="2 3">
    <name type="scientific">Dreissena polymorpha</name>
    <name type="common">Zebra mussel</name>
    <name type="synonym">Mytilus polymorpha</name>
    <dbReference type="NCBI Taxonomy" id="45954"/>
    <lineage>
        <taxon>Eukaryota</taxon>
        <taxon>Metazoa</taxon>
        <taxon>Spiralia</taxon>
        <taxon>Lophotrochozoa</taxon>
        <taxon>Mollusca</taxon>
        <taxon>Bivalvia</taxon>
        <taxon>Autobranchia</taxon>
        <taxon>Heteroconchia</taxon>
        <taxon>Euheterodonta</taxon>
        <taxon>Imparidentia</taxon>
        <taxon>Neoheterodontei</taxon>
        <taxon>Myida</taxon>
        <taxon>Dreissenoidea</taxon>
        <taxon>Dreissenidae</taxon>
        <taxon>Dreissena</taxon>
    </lineage>
</organism>
<name>A0A9D4JXV8_DREPO</name>
<evidence type="ECO:0000313" key="2">
    <source>
        <dbReference type="EMBL" id="KAH3824512.1"/>
    </source>
</evidence>
<dbReference type="Proteomes" id="UP000828390">
    <property type="component" value="Unassembled WGS sequence"/>
</dbReference>
<gene>
    <name evidence="2" type="ORF">DPMN_126349</name>
</gene>
<feature type="compositionally biased region" description="Basic residues" evidence="1">
    <location>
        <begin position="1"/>
        <end position="17"/>
    </location>
</feature>
<keyword evidence="3" id="KW-1185">Reference proteome</keyword>
<proteinExistence type="predicted"/>